<feature type="domain" description="DUF4123" evidence="1">
    <location>
        <begin position="18"/>
        <end position="134"/>
    </location>
</feature>
<accession>A0A090KIZ1</accession>
<dbReference type="STRING" id="80852.AWOD_I_1439"/>
<gene>
    <name evidence="2" type="ORF">AWOD_I_1439</name>
</gene>
<dbReference type="KEGG" id="awd:AWOD_I_1439"/>
<sequence>METECFDSLNIDDFTSFYLMLDTSQGGDVLKQLYQLDTVIEQEPLYLYAPWDDLISVSPYLVKATPVIAQWFESQHGQLDGFLFSSALDLGSLVEHFRDLIKVQSPYGSSIILKSANSGCANVLFSTGTDWYWQHINEVWLPSKKGWAHYLSPCTEMKSVKPYRLTDEQWQMLGELATENAYAYVLNHVEYFFPHCLEGVIDKQKWIQYWFDAAYSRGFQNETEVCLFMNVMGYLGKEAITTDKYPKITELIYQTSQQTPEQRIKQAADLAYQYRHSMQKDVQE</sequence>
<evidence type="ECO:0000313" key="2">
    <source>
        <dbReference type="EMBL" id="CED71514.1"/>
    </source>
</evidence>
<dbReference type="PATRIC" id="fig|80852.17.peg.1481"/>
<organism evidence="2 3">
    <name type="scientific">Aliivibrio wodanis</name>
    <dbReference type="NCBI Taxonomy" id="80852"/>
    <lineage>
        <taxon>Bacteria</taxon>
        <taxon>Pseudomonadati</taxon>
        <taxon>Pseudomonadota</taxon>
        <taxon>Gammaproteobacteria</taxon>
        <taxon>Vibrionales</taxon>
        <taxon>Vibrionaceae</taxon>
        <taxon>Aliivibrio</taxon>
    </lineage>
</organism>
<dbReference type="GeneID" id="28540997"/>
<name>A0A090KIZ1_9GAMM</name>
<dbReference type="Proteomes" id="UP000032427">
    <property type="component" value="Chromosome 1"/>
</dbReference>
<dbReference type="AlphaFoldDB" id="A0A090KIZ1"/>
<protein>
    <recommendedName>
        <fullName evidence="1">DUF4123 domain-containing protein</fullName>
    </recommendedName>
</protein>
<dbReference type="HOGENOM" id="CLU_082103_0_0_6"/>
<dbReference type="OrthoDB" id="6353266at2"/>
<keyword evidence="3" id="KW-1185">Reference proteome</keyword>
<evidence type="ECO:0000259" key="1">
    <source>
        <dbReference type="Pfam" id="PF13503"/>
    </source>
</evidence>
<reference evidence="3" key="1">
    <citation type="submission" date="2014-09" db="EMBL/GenBank/DDBJ databases">
        <authorList>
            <person name="Hjerde E."/>
        </authorList>
    </citation>
    <scope>NUCLEOTIDE SEQUENCE [LARGE SCALE GENOMIC DNA]</scope>
    <source>
        <strain evidence="3">06/09/139</strain>
    </source>
</reference>
<dbReference type="InterPro" id="IPR025391">
    <property type="entry name" value="DUF4123"/>
</dbReference>
<evidence type="ECO:0000313" key="3">
    <source>
        <dbReference type="Proteomes" id="UP000032427"/>
    </source>
</evidence>
<dbReference type="Pfam" id="PF13503">
    <property type="entry name" value="DUF4123"/>
    <property type="match status" value="1"/>
</dbReference>
<dbReference type="EMBL" id="LN554846">
    <property type="protein sequence ID" value="CED71514.1"/>
    <property type="molecule type" value="Genomic_DNA"/>
</dbReference>
<proteinExistence type="predicted"/>